<dbReference type="Proteomes" id="UP001562159">
    <property type="component" value="Unassembled WGS sequence"/>
</dbReference>
<sequence length="524" mass="56266">MGRPNALFRLALCLACTFVATTRAQAPAASAASSPTTNPPTSEDTWMSVLLGGRKIGSLHVERQREGQTVTTTQTLSILLTRNGKSIPLGNTSRSVETPDGRPLGFGARTTMSAMDSVVEGTRLPDGRFRVDITVGGATRQETMDWAAGALLAEGQRLAMLDAGRQPGRHYRLTMFDPASRQVLDVDTEVLGEETVQLPGGAERLSHQRQILHQARGEQVLDLWLDAQGRVRKGLLGMLGSRMEMLACDRACAQAPAQGVDMFRAAMVDSPRALTPNLRTTSLRYRVHVDGDATQPFIDTDEQRVIPLGHGDWQIDTGGPHVHGQPPPQPGDLAANAWLQSDAPIIRELTAKAIGNAGTPVLKMRRLRNFVSGYITQHGLDVGYASALEVANHRQGDCTEFAVLLAAMARAAGVPARVVTGMVYTDRYGNAARVFVPHAWVQAWTGQRWQSYDAALRHFDSTHLALDSGDGDPWHFYGVTDLFGRLRIDSVKSVTELFDAPIDSAPASPAGTAGNGVGSGGGNG</sequence>
<reference evidence="3 4" key="1">
    <citation type="submission" date="2024-07" db="EMBL/GenBank/DDBJ databases">
        <title>Molecular mechanisms and environmental adaptations of flagellar loss and biofilm growth of Rhodanobacter under environmental stress.</title>
        <authorList>
            <person name="Chen M."/>
        </authorList>
    </citation>
    <scope>NUCLEOTIDE SEQUENCE [LARGE SCALE GENOMIC DNA]</scope>
    <source>
        <strain evidence="3 4">RS22</strain>
    </source>
</reference>
<feature type="signal peptide" evidence="1">
    <location>
        <begin position="1"/>
        <end position="28"/>
    </location>
</feature>
<feature type="chain" id="PRO_5045060630" evidence="1">
    <location>
        <begin position="29"/>
        <end position="524"/>
    </location>
</feature>
<comment type="caution">
    <text evidence="3">The sequence shown here is derived from an EMBL/GenBank/DDBJ whole genome shotgun (WGS) entry which is preliminary data.</text>
</comment>
<dbReference type="InterPro" id="IPR038765">
    <property type="entry name" value="Papain-like_cys_pep_sf"/>
</dbReference>
<dbReference type="SUPFAM" id="SSF54001">
    <property type="entry name" value="Cysteine proteinases"/>
    <property type="match status" value="1"/>
</dbReference>
<dbReference type="EMBL" id="JBGBPY010000001">
    <property type="protein sequence ID" value="MEY2183568.1"/>
    <property type="molecule type" value="Genomic_DNA"/>
</dbReference>
<keyword evidence="1" id="KW-0732">Signal</keyword>
<feature type="domain" description="Transglutaminase-like" evidence="2">
    <location>
        <begin position="390"/>
        <end position="456"/>
    </location>
</feature>
<dbReference type="PANTHER" id="PTHR33490:SF3">
    <property type="entry name" value="CONSERVED INTEGRAL MEMBRANE PROTEIN"/>
    <property type="match status" value="1"/>
</dbReference>
<evidence type="ECO:0000313" key="4">
    <source>
        <dbReference type="Proteomes" id="UP001562159"/>
    </source>
</evidence>
<evidence type="ECO:0000313" key="3">
    <source>
        <dbReference type="EMBL" id="MEY2183568.1"/>
    </source>
</evidence>
<organism evidence="3 4">
    <name type="scientific">Rhodanobacter humi</name>
    <dbReference type="NCBI Taxonomy" id="1888173"/>
    <lineage>
        <taxon>Bacteria</taxon>
        <taxon>Pseudomonadati</taxon>
        <taxon>Pseudomonadota</taxon>
        <taxon>Gammaproteobacteria</taxon>
        <taxon>Lysobacterales</taxon>
        <taxon>Rhodanobacteraceae</taxon>
        <taxon>Rhodanobacter</taxon>
    </lineage>
</organism>
<protein>
    <submittedName>
        <fullName evidence="3">Transglutaminase domain-containing protein</fullName>
    </submittedName>
</protein>
<accession>A0ABV4AT54</accession>
<dbReference type="InterPro" id="IPR002931">
    <property type="entry name" value="Transglutaminase-like"/>
</dbReference>
<gene>
    <name evidence="3" type="ORF">AB7878_14185</name>
</gene>
<name>A0ABV4AT54_9GAMM</name>
<evidence type="ECO:0000259" key="2">
    <source>
        <dbReference type="SMART" id="SM00460"/>
    </source>
</evidence>
<dbReference type="Pfam" id="PF01841">
    <property type="entry name" value="Transglut_core"/>
    <property type="match status" value="1"/>
</dbReference>
<dbReference type="PANTHER" id="PTHR33490">
    <property type="entry name" value="BLR5614 PROTEIN-RELATED"/>
    <property type="match status" value="1"/>
</dbReference>
<dbReference type="Gene3D" id="3.10.620.30">
    <property type="match status" value="1"/>
</dbReference>
<dbReference type="SMART" id="SM00460">
    <property type="entry name" value="TGc"/>
    <property type="match status" value="1"/>
</dbReference>
<evidence type="ECO:0000256" key="1">
    <source>
        <dbReference type="SAM" id="SignalP"/>
    </source>
</evidence>
<keyword evidence="4" id="KW-1185">Reference proteome</keyword>
<proteinExistence type="predicted"/>